<name>A0A6J6SLW7_9ZZZZ</name>
<sequence>MNTKASRFVFTRAAASESYEAAPPFQSTVPPMWPPCFNQAFLNALARPVPNELLIAPTVTHAVGLYAVEIAFTSACACNKSEGYVRNKVSLSLNVVSAGDDAAEAIASVLVDAAVTAPIASDAPEVSDPTMKLTLSDLTSFVAASVATDGASETESS</sequence>
<evidence type="ECO:0000313" key="1">
    <source>
        <dbReference type="EMBL" id="CAB4735597.1"/>
    </source>
</evidence>
<evidence type="ECO:0000313" key="2">
    <source>
        <dbReference type="EMBL" id="CAB5064439.1"/>
    </source>
</evidence>
<dbReference type="EMBL" id="CAEZYX010000010">
    <property type="protein sequence ID" value="CAB4735597.1"/>
    <property type="molecule type" value="Genomic_DNA"/>
</dbReference>
<dbReference type="EMBL" id="CAFBQT010000075">
    <property type="protein sequence ID" value="CAB5064439.1"/>
    <property type="molecule type" value="Genomic_DNA"/>
</dbReference>
<protein>
    <submittedName>
        <fullName evidence="1">Unannotated protein</fullName>
    </submittedName>
</protein>
<accession>A0A6J6SLW7</accession>
<organism evidence="1">
    <name type="scientific">freshwater metagenome</name>
    <dbReference type="NCBI Taxonomy" id="449393"/>
    <lineage>
        <taxon>unclassified sequences</taxon>
        <taxon>metagenomes</taxon>
        <taxon>ecological metagenomes</taxon>
    </lineage>
</organism>
<reference evidence="1" key="1">
    <citation type="submission" date="2020-05" db="EMBL/GenBank/DDBJ databases">
        <authorList>
            <person name="Chiriac C."/>
            <person name="Salcher M."/>
            <person name="Ghai R."/>
            <person name="Kavagutti S V."/>
        </authorList>
    </citation>
    <scope>NUCLEOTIDE SEQUENCE</scope>
</reference>
<proteinExistence type="predicted"/>
<dbReference type="AlphaFoldDB" id="A0A6J6SLW7"/>
<gene>
    <name evidence="1" type="ORF">UFOPK2802_00193</name>
    <name evidence="2" type="ORF">UFOPK4355_00675</name>
</gene>